<reference evidence="1 2" key="1">
    <citation type="submission" date="2017-09" db="EMBL/GenBank/DDBJ databases">
        <title>Depth-based differentiation of microbial function through sediment-hosted aquifers and enrichment of novel symbionts in the deep terrestrial subsurface.</title>
        <authorList>
            <person name="Probst A.J."/>
            <person name="Ladd B."/>
            <person name="Jarett J.K."/>
            <person name="Geller-Mcgrath D.E."/>
            <person name="Sieber C.M."/>
            <person name="Emerson J.B."/>
            <person name="Anantharaman K."/>
            <person name="Thomas B.C."/>
            <person name="Malmstrom R."/>
            <person name="Stieglmeier M."/>
            <person name="Klingl A."/>
            <person name="Woyke T."/>
            <person name="Ryan C.M."/>
            <person name="Banfield J.F."/>
        </authorList>
    </citation>
    <scope>NUCLEOTIDE SEQUENCE [LARGE SCALE GENOMIC DNA]</scope>
    <source>
        <strain evidence="1">CG_4_10_14_3_um_filter_34_13</strain>
    </source>
</reference>
<dbReference type="EMBL" id="PFKO01000358">
    <property type="protein sequence ID" value="PIY31289.1"/>
    <property type="molecule type" value="Genomic_DNA"/>
</dbReference>
<organism evidence="1 2">
    <name type="scientific">Candidatus Infernicultor aquiphilus</name>
    <dbReference type="NCBI Taxonomy" id="1805029"/>
    <lineage>
        <taxon>Bacteria</taxon>
        <taxon>Pseudomonadati</taxon>
        <taxon>Atribacterota</taxon>
        <taxon>Candidatus Phoenicimicrobiia</taxon>
        <taxon>Candidatus Pheonicimicrobiales</taxon>
        <taxon>Candidatus Phoenicimicrobiaceae</taxon>
        <taxon>Candidatus Infernicultor</taxon>
    </lineage>
</organism>
<gene>
    <name evidence="1" type="ORF">COZ07_09800</name>
</gene>
<accession>A0A2M7PL08</accession>
<evidence type="ECO:0000313" key="2">
    <source>
        <dbReference type="Proteomes" id="UP000230646"/>
    </source>
</evidence>
<sequence length="65" mass="8168">MELKMDKKVQKVKRHLDRWFKMLKVSGIEMYLGYLKDNEIEQLSDYFEVKEKSNKYYRFELRKEL</sequence>
<comment type="caution">
    <text evidence="1">The sequence shown here is derived from an EMBL/GenBank/DDBJ whole genome shotgun (WGS) entry which is preliminary data.</text>
</comment>
<protein>
    <submittedName>
        <fullName evidence="1">Uncharacterized protein</fullName>
    </submittedName>
</protein>
<name>A0A2M7PL08_9BACT</name>
<proteinExistence type="predicted"/>
<evidence type="ECO:0000313" key="1">
    <source>
        <dbReference type="EMBL" id="PIY31289.1"/>
    </source>
</evidence>
<dbReference type="Proteomes" id="UP000230646">
    <property type="component" value="Unassembled WGS sequence"/>
</dbReference>
<dbReference type="AlphaFoldDB" id="A0A2M7PL08"/>